<dbReference type="InterPro" id="IPR057456">
    <property type="entry name" value="Znf_C17orf113"/>
</dbReference>
<proteinExistence type="predicted"/>
<feature type="domain" description="C17orf113 probable zinc finger" evidence="1">
    <location>
        <begin position="78"/>
        <end position="138"/>
    </location>
</feature>
<sequence length="490" mass="55023">MRIKLKADWTLDLNQSDASVSKTKVIDQKMSFLRYVPGAKPGKKRPVPKDNANTDVDIKKRYEEKRTRVFQASWKQQYNWLEYDLENNVMFCVSCREAGVAETECAFVSGTSCFRKGLVDAHKDSAIHLKSTETKKAKTLPIAQSQGAKCLQKLKKADNDRLLILMRNAHAVAKHNMSLKSYVLLCKLDKAKGLAVGETYLNDKAAATFTESIARTTRAGLIQKIKDCDFCSITCDGATDFTGDDLESLYIRTSSRGKIEDSFLSIGCSESACSQDIFTFIKNVFKRLGIEDAIMPKLVGFCADGASNMQGVKSGLAALLKKEWPHLLSTHCLAHRLELSFKDTVKQSCPKIYEKVTTLLLGLYYLYRKSPKEKKGLLRAFESVQIKPILPTRIGGTRWLPHYERAIRVISKGYKAFRFHLENSSHKNPKAEGLVKLLRDGHVIVFILTLKRVIEPVMKLSLYLQTDGISLADAYGRVDGTKTSLSHMRS</sequence>
<gene>
    <name evidence="2" type="ORF">MAR_000696</name>
</gene>
<organism evidence="2 3">
    <name type="scientific">Mya arenaria</name>
    <name type="common">Soft-shell clam</name>
    <dbReference type="NCBI Taxonomy" id="6604"/>
    <lineage>
        <taxon>Eukaryota</taxon>
        <taxon>Metazoa</taxon>
        <taxon>Spiralia</taxon>
        <taxon>Lophotrochozoa</taxon>
        <taxon>Mollusca</taxon>
        <taxon>Bivalvia</taxon>
        <taxon>Autobranchia</taxon>
        <taxon>Heteroconchia</taxon>
        <taxon>Euheterodonta</taxon>
        <taxon>Imparidentia</taxon>
        <taxon>Neoheterodontei</taxon>
        <taxon>Myida</taxon>
        <taxon>Myoidea</taxon>
        <taxon>Myidae</taxon>
        <taxon>Mya</taxon>
    </lineage>
</organism>
<evidence type="ECO:0000313" key="2">
    <source>
        <dbReference type="EMBL" id="WAR18858.1"/>
    </source>
</evidence>
<reference evidence="2" key="1">
    <citation type="submission" date="2022-11" db="EMBL/GenBank/DDBJ databases">
        <title>Centuries of genome instability and evolution in soft-shell clam transmissible cancer (bioRxiv).</title>
        <authorList>
            <person name="Hart S.F.M."/>
            <person name="Yonemitsu M.A."/>
            <person name="Giersch R.M."/>
            <person name="Beal B.F."/>
            <person name="Arriagada G."/>
            <person name="Davis B.W."/>
            <person name="Ostrander E.A."/>
            <person name="Goff S.P."/>
            <person name="Metzger M.J."/>
        </authorList>
    </citation>
    <scope>NUCLEOTIDE SEQUENCE</scope>
    <source>
        <strain evidence="2">MELC-2E11</strain>
        <tissue evidence="2">Siphon/mantle</tissue>
    </source>
</reference>
<dbReference type="SUPFAM" id="SSF53098">
    <property type="entry name" value="Ribonuclease H-like"/>
    <property type="match status" value="1"/>
</dbReference>
<accession>A0ABY7F9L0</accession>
<feature type="non-terminal residue" evidence="2">
    <location>
        <position position="1"/>
    </location>
</feature>
<evidence type="ECO:0000259" key="1">
    <source>
        <dbReference type="Pfam" id="PF25431"/>
    </source>
</evidence>
<dbReference type="InterPro" id="IPR012337">
    <property type="entry name" value="RNaseH-like_sf"/>
</dbReference>
<dbReference type="Pfam" id="PF25431">
    <property type="entry name" value="zf-C17orf113"/>
    <property type="match status" value="1"/>
</dbReference>
<evidence type="ECO:0000313" key="3">
    <source>
        <dbReference type="Proteomes" id="UP001164746"/>
    </source>
</evidence>
<dbReference type="PANTHER" id="PTHR46880">
    <property type="entry name" value="RAS-ASSOCIATING DOMAIN-CONTAINING PROTEIN"/>
    <property type="match status" value="1"/>
</dbReference>
<dbReference type="Proteomes" id="UP001164746">
    <property type="component" value="Chromosome 11"/>
</dbReference>
<protein>
    <submittedName>
        <fullName evidence="2">ZN862-like protein</fullName>
    </submittedName>
</protein>
<dbReference type="EMBL" id="CP111022">
    <property type="protein sequence ID" value="WAR18858.1"/>
    <property type="molecule type" value="Genomic_DNA"/>
</dbReference>
<dbReference type="PANTHER" id="PTHR46880:SF9">
    <property type="entry name" value="ZINC FINGER PROTEIN 862"/>
    <property type="match status" value="1"/>
</dbReference>
<keyword evidence="3" id="KW-1185">Reference proteome</keyword>
<name>A0ABY7F9L0_MYAAR</name>